<dbReference type="EMBL" id="JARO02006996">
    <property type="protein sequence ID" value="KPP64501.1"/>
    <property type="molecule type" value="Genomic_DNA"/>
</dbReference>
<dbReference type="PANTHER" id="PTHR14555">
    <property type="entry name" value="MYELIN-ASSOCIATED OLIGODENDROCYTIC BASIC PROTEIN MOBP -RELATED"/>
    <property type="match status" value="1"/>
</dbReference>
<evidence type="ECO:0000256" key="4">
    <source>
        <dbReference type="SAM" id="MobiDB-lite"/>
    </source>
</evidence>
<keyword evidence="3" id="KW-0175">Coiled coil</keyword>
<gene>
    <name evidence="6" type="ORF">Z043_117154</name>
</gene>
<dbReference type="GO" id="GO:0003779">
    <property type="term" value="F:actin binding"/>
    <property type="evidence" value="ECO:0007669"/>
    <property type="project" value="TreeGrafter"/>
</dbReference>
<keyword evidence="2" id="KW-0862">Zinc</keyword>
<evidence type="ECO:0000256" key="1">
    <source>
        <dbReference type="ARBA" id="ARBA00022771"/>
    </source>
</evidence>
<dbReference type="InterPro" id="IPR051745">
    <property type="entry name" value="Intracell_Transport_Effector"/>
</dbReference>
<dbReference type="GO" id="GO:0008270">
    <property type="term" value="F:zinc ion binding"/>
    <property type="evidence" value="ECO:0007669"/>
    <property type="project" value="UniProtKB-KW"/>
</dbReference>
<dbReference type="InterPro" id="IPR006788">
    <property type="entry name" value="Myrip/Melanophilin"/>
</dbReference>
<dbReference type="PANTHER" id="PTHR14555:SF6">
    <property type="entry name" value="RAB EFFECTOR MYRIP"/>
    <property type="match status" value="1"/>
</dbReference>
<feature type="domain" description="Rab effector MyRIP/Melanophilin" evidence="5">
    <location>
        <begin position="2"/>
        <end position="124"/>
    </location>
</feature>
<evidence type="ECO:0000256" key="2">
    <source>
        <dbReference type="ARBA" id="ARBA00022833"/>
    </source>
</evidence>
<feature type="compositionally biased region" description="Polar residues" evidence="4">
    <location>
        <begin position="40"/>
        <end position="52"/>
    </location>
</feature>
<evidence type="ECO:0000256" key="3">
    <source>
        <dbReference type="SAM" id="Coils"/>
    </source>
</evidence>
<dbReference type="GO" id="GO:0017022">
    <property type="term" value="F:myosin binding"/>
    <property type="evidence" value="ECO:0007669"/>
    <property type="project" value="TreeGrafter"/>
</dbReference>
<organism evidence="6 7">
    <name type="scientific">Scleropages formosus</name>
    <name type="common">Asian bonytongue</name>
    <name type="synonym">Osteoglossum formosum</name>
    <dbReference type="NCBI Taxonomy" id="113540"/>
    <lineage>
        <taxon>Eukaryota</taxon>
        <taxon>Metazoa</taxon>
        <taxon>Chordata</taxon>
        <taxon>Craniata</taxon>
        <taxon>Vertebrata</taxon>
        <taxon>Euteleostomi</taxon>
        <taxon>Actinopterygii</taxon>
        <taxon>Neopterygii</taxon>
        <taxon>Teleostei</taxon>
        <taxon>Osteoglossocephala</taxon>
        <taxon>Osteoglossomorpha</taxon>
        <taxon>Osteoglossiformes</taxon>
        <taxon>Osteoglossidae</taxon>
        <taxon>Scleropages</taxon>
    </lineage>
</organism>
<accession>A0A0P7WLC5</accession>
<feature type="region of interest" description="Disordered" evidence="4">
    <location>
        <begin position="28"/>
        <end position="58"/>
    </location>
</feature>
<keyword evidence="1" id="KW-0863">Zinc-finger</keyword>
<evidence type="ECO:0000313" key="7">
    <source>
        <dbReference type="Proteomes" id="UP000034805"/>
    </source>
</evidence>
<protein>
    <recommendedName>
        <fullName evidence="5">Rab effector MyRIP/Melanophilin domain-containing protein</fullName>
    </recommendedName>
</protein>
<comment type="caution">
    <text evidence="6">The sequence shown here is derived from an EMBL/GenBank/DDBJ whole genome shotgun (WGS) entry which is preliminary data.</text>
</comment>
<feature type="coiled-coil region" evidence="3">
    <location>
        <begin position="94"/>
        <end position="121"/>
    </location>
</feature>
<dbReference type="Proteomes" id="UP000034805">
    <property type="component" value="Unassembled WGS sequence"/>
</dbReference>
<keyword evidence="1" id="KW-0479">Metal-binding</keyword>
<dbReference type="Pfam" id="PF04698">
    <property type="entry name" value="Rab_eff_C"/>
    <property type="match status" value="1"/>
</dbReference>
<reference evidence="6 7" key="1">
    <citation type="submission" date="2015-08" db="EMBL/GenBank/DDBJ databases">
        <title>The genome of the Asian arowana (Scleropages formosus).</title>
        <authorList>
            <person name="Tan M.H."/>
            <person name="Gan H.M."/>
            <person name="Croft L.J."/>
            <person name="Austin C.M."/>
        </authorList>
    </citation>
    <scope>NUCLEOTIDE SEQUENCE [LARGE SCALE GENOMIC DNA]</scope>
    <source>
        <strain evidence="6">Aro1</strain>
    </source>
</reference>
<name>A0A0P7WLC5_SCLFO</name>
<dbReference type="GO" id="GO:0030864">
    <property type="term" value="C:cortical actin cytoskeleton"/>
    <property type="evidence" value="ECO:0007669"/>
    <property type="project" value="TreeGrafter"/>
</dbReference>
<sequence>MEQKHSAASLSSITAEVLKVLNATEDLIEEAGGGGRDQAAPSSGETPPSDQQSAKKLDEHLTKLEENVYLAAGTVFKLEGELVELEECARSISSITTEEELAHLEEQVASAAAQVQQSDLQVCSATSADRGPASSAYRLPRPAVTPVRLLFRRCPVLRRESRL</sequence>
<evidence type="ECO:0000313" key="6">
    <source>
        <dbReference type="EMBL" id="KPP64501.1"/>
    </source>
</evidence>
<evidence type="ECO:0000259" key="5">
    <source>
        <dbReference type="Pfam" id="PF04698"/>
    </source>
</evidence>
<dbReference type="AlphaFoldDB" id="A0A0P7WLC5"/>
<proteinExistence type="predicted"/>